<reference evidence="2" key="1">
    <citation type="journal article" date="2022" name="bioRxiv">
        <title>Sequencing and chromosome-scale assembly of the giantPleurodeles waltlgenome.</title>
        <authorList>
            <person name="Brown T."/>
            <person name="Elewa A."/>
            <person name="Iarovenko S."/>
            <person name="Subramanian E."/>
            <person name="Araus A.J."/>
            <person name="Petzold A."/>
            <person name="Susuki M."/>
            <person name="Suzuki K.-i.T."/>
            <person name="Hayashi T."/>
            <person name="Toyoda A."/>
            <person name="Oliveira C."/>
            <person name="Osipova E."/>
            <person name="Leigh N.D."/>
            <person name="Simon A."/>
            <person name="Yun M.H."/>
        </authorList>
    </citation>
    <scope>NUCLEOTIDE SEQUENCE</scope>
    <source>
        <strain evidence="2">20211129_DDA</strain>
        <tissue evidence="2">Liver</tissue>
    </source>
</reference>
<protein>
    <submittedName>
        <fullName evidence="2">Uncharacterized protein</fullName>
    </submittedName>
</protein>
<evidence type="ECO:0000313" key="3">
    <source>
        <dbReference type="Proteomes" id="UP001066276"/>
    </source>
</evidence>
<name>A0AAV7MAW7_PLEWA</name>
<evidence type="ECO:0000313" key="2">
    <source>
        <dbReference type="EMBL" id="KAJ1100481.1"/>
    </source>
</evidence>
<gene>
    <name evidence="2" type="ORF">NDU88_005567</name>
</gene>
<keyword evidence="3" id="KW-1185">Reference proteome</keyword>
<proteinExistence type="predicted"/>
<sequence>MPAPLPTRQVEWTGHKRGSRRQKVMGKAIRAVFSPRMAFQDNRKPAIYCRVNVAFLVRVLHINTESGDVQTLEK</sequence>
<comment type="caution">
    <text evidence="2">The sequence shown here is derived from an EMBL/GenBank/DDBJ whole genome shotgun (WGS) entry which is preliminary data.</text>
</comment>
<dbReference type="EMBL" id="JANPWB010000014">
    <property type="protein sequence ID" value="KAJ1100481.1"/>
    <property type="molecule type" value="Genomic_DNA"/>
</dbReference>
<evidence type="ECO:0000256" key="1">
    <source>
        <dbReference type="SAM" id="MobiDB-lite"/>
    </source>
</evidence>
<dbReference type="AlphaFoldDB" id="A0AAV7MAW7"/>
<organism evidence="2 3">
    <name type="scientific">Pleurodeles waltl</name>
    <name type="common">Iberian ribbed newt</name>
    <dbReference type="NCBI Taxonomy" id="8319"/>
    <lineage>
        <taxon>Eukaryota</taxon>
        <taxon>Metazoa</taxon>
        <taxon>Chordata</taxon>
        <taxon>Craniata</taxon>
        <taxon>Vertebrata</taxon>
        <taxon>Euteleostomi</taxon>
        <taxon>Amphibia</taxon>
        <taxon>Batrachia</taxon>
        <taxon>Caudata</taxon>
        <taxon>Salamandroidea</taxon>
        <taxon>Salamandridae</taxon>
        <taxon>Pleurodelinae</taxon>
        <taxon>Pleurodeles</taxon>
    </lineage>
</organism>
<dbReference type="Proteomes" id="UP001066276">
    <property type="component" value="Chromosome 10"/>
</dbReference>
<feature type="region of interest" description="Disordered" evidence="1">
    <location>
        <begin position="1"/>
        <end position="23"/>
    </location>
</feature>
<accession>A0AAV7MAW7</accession>